<name>A0A1S9PBD3_9SPHI</name>
<feature type="signal peptide" evidence="2">
    <location>
        <begin position="1"/>
        <end position="25"/>
    </location>
</feature>
<evidence type="ECO:0000256" key="1">
    <source>
        <dbReference type="SAM" id="Phobius"/>
    </source>
</evidence>
<feature type="chain" id="PRO_5012504219" evidence="2">
    <location>
        <begin position="26"/>
        <end position="330"/>
    </location>
</feature>
<organism evidence="3 4">
    <name type="scientific">Mucilaginibacter pedocola</name>
    <dbReference type="NCBI Taxonomy" id="1792845"/>
    <lineage>
        <taxon>Bacteria</taxon>
        <taxon>Pseudomonadati</taxon>
        <taxon>Bacteroidota</taxon>
        <taxon>Sphingobacteriia</taxon>
        <taxon>Sphingobacteriales</taxon>
        <taxon>Sphingobacteriaceae</taxon>
        <taxon>Mucilaginibacter</taxon>
    </lineage>
</organism>
<feature type="transmembrane region" description="Helical" evidence="1">
    <location>
        <begin position="268"/>
        <end position="286"/>
    </location>
</feature>
<feature type="transmembrane region" description="Helical" evidence="1">
    <location>
        <begin position="298"/>
        <end position="318"/>
    </location>
</feature>
<dbReference type="Proteomes" id="UP000189739">
    <property type="component" value="Unassembled WGS sequence"/>
</dbReference>
<dbReference type="OrthoDB" id="1492908at2"/>
<dbReference type="GO" id="GO:0016020">
    <property type="term" value="C:membrane"/>
    <property type="evidence" value="ECO:0007669"/>
    <property type="project" value="InterPro"/>
</dbReference>
<dbReference type="EMBL" id="MBTF01000034">
    <property type="protein sequence ID" value="OOQ58265.1"/>
    <property type="molecule type" value="Genomic_DNA"/>
</dbReference>
<reference evidence="3 4" key="1">
    <citation type="submission" date="2016-07" db="EMBL/GenBank/DDBJ databases">
        <title>Genomic analysis of zinc-resistant bacterium Mucilaginibacter pedocola TBZ30.</title>
        <authorList>
            <person name="Huang J."/>
            <person name="Tang J."/>
        </authorList>
    </citation>
    <scope>NUCLEOTIDE SEQUENCE [LARGE SCALE GENOMIC DNA]</scope>
    <source>
        <strain evidence="3 4">TBZ30</strain>
    </source>
</reference>
<dbReference type="GO" id="GO:0005230">
    <property type="term" value="F:extracellular ligand-gated monoatomic ion channel activity"/>
    <property type="evidence" value="ECO:0007669"/>
    <property type="project" value="InterPro"/>
</dbReference>
<keyword evidence="1" id="KW-1133">Transmembrane helix</keyword>
<accession>A0A1S9PBD3</accession>
<feature type="transmembrane region" description="Helical" evidence="1">
    <location>
        <begin position="201"/>
        <end position="222"/>
    </location>
</feature>
<evidence type="ECO:0000256" key="2">
    <source>
        <dbReference type="SAM" id="SignalP"/>
    </source>
</evidence>
<dbReference type="Gene3D" id="1.20.58.390">
    <property type="entry name" value="Neurotransmitter-gated ion-channel transmembrane domain"/>
    <property type="match status" value="1"/>
</dbReference>
<protein>
    <submittedName>
        <fullName evidence="3">Uncharacterized protein</fullName>
    </submittedName>
</protein>
<comment type="caution">
    <text evidence="3">The sequence shown here is derived from an EMBL/GenBank/DDBJ whole genome shotgun (WGS) entry which is preliminary data.</text>
</comment>
<dbReference type="InterPro" id="IPR036734">
    <property type="entry name" value="Neur_chan_lig-bd_sf"/>
</dbReference>
<keyword evidence="1" id="KW-0472">Membrane</keyword>
<sequence length="330" mass="37780">MKNIQRIVLAIALIAFLFPVFSAKAQKAAPDTVTAGIYVTSIHDINFKDKEYNINLWLWLKYKNKKFDFVKNLEIPQAKSFTTSYSTVDSTGGRIYLLMKLQCVMKDTWAINNFPFDKQKLRFSIENSQFDSKSLVFKADTLGEHFDKRFTLRGWTVDSLDITTGIKKYETAFGDESLPKPHTEYSNFKMRLQIDRDAMGLFWKMFLGMYVAFLIAYMCFYIHTDSIDSRFGLSVGALFAVIGNKYIVDSALPESTTFTLVDSLHGTTLLFILTVIICTAYSLRLVKLEKIDQAKRFDFLCAQVLLFAYLAVNAWLIYGANHMPVLATIK</sequence>
<dbReference type="Gene3D" id="2.70.170.10">
    <property type="entry name" value="Neurotransmitter-gated ion-channel ligand-binding domain"/>
    <property type="match status" value="1"/>
</dbReference>
<dbReference type="STRING" id="1792845.BC343_11550"/>
<dbReference type="SUPFAM" id="SSF63712">
    <property type="entry name" value="Nicotinic receptor ligand binding domain-like"/>
    <property type="match status" value="1"/>
</dbReference>
<dbReference type="AlphaFoldDB" id="A0A1S9PBD3"/>
<keyword evidence="1" id="KW-0812">Transmembrane</keyword>
<dbReference type="InterPro" id="IPR038050">
    <property type="entry name" value="Neuro_actylchol_rec"/>
</dbReference>
<proteinExistence type="predicted"/>
<evidence type="ECO:0000313" key="4">
    <source>
        <dbReference type="Proteomes" id="UP000189739"/>
    </source>
</evidence>
<keyword evidence="2" id="KW-0732">Signal</keyword>
<keyword evidence="4" id="KW-1185">Reference proteome</keyword>
<gene>
    <name evidence="3" type="ORF">BC343_11550</name>
</gene>
<dbReference type="RefSeq" id="WP_078350013.1">
    <property type="nucleotide sequence ID" value="NZ_MBTF01000034.1"/>
</dbReference>
<evidence type="ECO:0000313" key="3">
    <source>
        <dbReference type="EMBL" id="OOQ58265.1"/>
    </source>
</evidence>